<protein>
    <submittedName>
        <fullName evidence="2">Uncharacterized protein</fullName>
    </submittedName>
</protein>
<proteinExistence type="predicted"/>
<dbReference type="EMBL" id="JARPUR010000004">
    <property type="protein sequence ID" value="KAK4876538.1"/>
    <property type="molecule type" value="Genomic_DNA"/>
</dbReference>
<keyword evidence="1" id="KW-0732">Signal</keyword>
<comment type="caution">
    <text evidence="2">The sequence shown here is derived from an EMBL/GenBank/DDBJ whole genome shotgun (WGS) entry which is preliminary data.</text>
</comment>
<gene>
    <name evidence="2" type="ORF">RN001_009044</name>
</gene>
<feature type="signal peptide" evidence="1">
    <location>
        <begin position="1"/>
        <end position="16"/>
    </location>
</feature>
<evidence type="ECO:0000313" key="2">
    <source>
        <dbReference type="EMBL" id="KAK4876538.1"/>
    </source>
</evidence>
<feature type="chain" id="PRO_5043021645" evidence="1">
    <location>
        <begin position="17"/>
        <end position="72"/>
    </location>
</feature>
<sequence>MFKLFVFACILAFVAAEAKPSFVAAPLAYSTPLAYSSSYAYANPLAYSAYAPAYYKNYYSAPLSYAYGSYYY</sequence>
<reference evidence="3" key="1">
    <citation type="submission" date="2023-01" db="EMBL/GenBank/DDBJ databases">
        <title>Key to firefly adult light organ development and bioluminescence: homeobox transcription factors regulate luciferase expression and transportation to peroxisome.</title>
        <authorList>
            <person name="Fu X."/>
        </authorList>
    </citation>
    <scope>NUCLEOTIDE SEQUENCE [LARGE SCALE GENOMIC DNA]</scope>
</reference>
<dbReference type="AlphaFoldDB" id="A0AAN7SMP5"/>
<dbReference type="Proteomes" id="UP001353858">
    <property type="component" value="Unassembled WGS sequence"/>
</dbReference>
<name>A0AAN7SMP5_9COLE</name>
<evidence type="ECO:0000313" key="3">
    <source>
        <dbReference type="Proteomes" id="UP001353858"/>
    </source>
</evidence>
<organism evidence="2 3">
    <name type="scientific">Aquatica leii</name>
    <dbReference type="NCBI Taxonomy" id="1421715"/>
    <lineage>
        <taxon>Eukaryota</taxon>
        <taxon>Metazoa</taxon>
        <taxon>Ecdysozoa</taxon>
        <taxon>Arthropoda</taxon>
        <taxon>Hexapoda</taxon>
        <taxon>Insecta</taxon>
        <taxon>Pterygota</taxon>
        <taxon>Neoptera</taxon>
        <taxon>Endopterygota</taxon>
        <taxon>Coleoptera</taxon>
        <taxon>Polyphaga</taxon>
        <taxon>Elateriformia</taxon>
        <taxon>Elateroidea</taxon>
        <taxon>Lampyridae</taxon>
        <taxon>Luciolinae</taxon>
        <taxon>Aquatica</taxon>
    </lineage>
</organism>
<keyword evidence="3" id="KW-1185">Reference proteome</keyword>
<evidence type="ECO:0000256" key="1">
    <source>
        <dbReference type="SAM" id="SignalP"/>
    </source>
</evidence>
<accession>A0AAN7SMP5</accession>